<organism evidence="1 2">
    <name type="scientific">Batillaria attramentaria</name>
    <dbReference type="NCBI Taxonomy" id="370345"/>
    <lineage>
        <taxon>Eukaryota</taxon>
        <taxon>Metazoa</taxon>
        <taxon>Spiralia</taxon>
        <taxon>Lophotrochozoa</taxon>
        <taxon>Mollusca</taxon>
        <taxon>Gastropoda</taxon>
        <taxon>Caenogastropoda</taxon>
        <taxon>Sorbeoconcha</taxon>
        <taxon>Cerithioidea</taxon>
        <taxon>Batillariidae</taxon>
        <taxon>Batillaria</taxon>
    </lineage>
</organism>
<protein>
    <submittedName>
        <fullName evidence="1">Uncharacterized protein</fullName>
    </submittedName>
</protein>
<evidence type="ECO:0000313" key="1">
    <source>
        <dbReference type="EMBL" id="KAK7493866.1"/>
    </source>
</evidence>
<proteinExistence type="predicted"/>
<evidence type="ECO:0000313" key="2">
    <source>
        <dbReference type="Proteomes" id="UP001519460"/>
    </source>
</evidence>
<accession>A0ABD0L3M6</accession>
<gene>
    <name evidence="1" type="ORF">BaRGS_00015007</name>
</gene>
<dbReference type="EMBL" id="JACVVK020000089">
    <property type="protein sequence ID" value="KAK7493866.1"/>
    <property type="molecule type" value="Genomic_DNA"/>
</dbReference>
<dbReference type="AlphaFoldDB" id="A0ABD0L3M6"/>
<keyword evidence="2" id="KW-1185">Reference proteome</keyword>
<dbReference type="Proteomes" id="UP001519460">
    <property type="component" value="Unassembled WGS sequence"/>
</dbReference>
<sequence length="170" mass="17708">MFDGRPAVLPITVAPEGNSSDTSVESFPVWHQAICPHGASSTSIHLFYLSHTASQSHLGRAEGSVKSCPPFRLTCAVALASAPFGNSLTSQCSLGSGQRAGDGGARHGAGDPIWGRVCTVRSPSGARFSRERQSGPFSLGDSKRWLCLLAEGGQNSLQTQNLGKEGAIGK</sequence>
<reference evidence="1 2" key="1">
    <citation type="journal article" date="2023" name="Sci. Data">
        <title>Genome assembly of the Korean intertidal mud-creeper Batillaria attramentaria.</title>
        <authorList>
            <person name="Patra A.K."/>
            <person name="Ho P.T."/>
            <person name="Jun S."/>
            <person name="Lee S.J."/>
            <person name="Kim Y."/>
            <person name="Won Y.J."/>
        </authorList>
    </citation>
    <scope>NUCLEOTIDE SEQUENCE [LARGE SCALE GENOMIC DNA]</scope>
    <source>
        <strain evidence="1">Wonlab-2016</strain>
    </source>
</reference>
<comment type="caution">
    <text evidence="1">The sequence shown here is derived from an EMBL/GenBank/DDBJ whole genome shotgun (WGS) entry which is preliminary data.</text>
</comment>
<feature type="non-terminal residue" evidence="1">
    <location>
        <position position="170"/>
    </location>
</feature>
<name>A0ABD0L3M6_9CAEN</name>